<dbReference type="PANTHER" id="PTHR14991">
    <property type="entry name" value="RING FINGER PROTEIN 32"/>
    <property type="match status" value="1"/>
</dbReference>
<dbReference type="Proteomes" id="UP001470230">
    <property type="component" value="Unassembled WGS sequence"/>
</dbReference>
<gene>
    <name evidence="7" type="ORF">M9Y10_019266</name>
</gene>
<evidence type="ECO:0000256" key="1">
    <source>
        <dbReference type="ARBA" id="ARBA00022723"/>
    </source>
</evidence>
<feature type="domain" description="RING-type" evidence="6">
    <location>
        <begin position="322"/>
        <end position="368"/>
    </location>
</feature>
<dbReference type="InterPro" id="IPR027370">
    <property type="entry name" value="Znf-RING_euk"/>
</dbReference>
<feature type="compositionally biased region" description="Polar residues" evidence="5">
    <location>
        <begin position="37"/>
        <end position="46"/>
    </location>
</feature>
<evidence type="ECO:0000259" key="6">
    <source>
        <dbReference type="PROSITE" id="PS50089"/>
    </source>
</evidence>
<dbReference type="CDD" id="cd23767">
    <property type="entry name" value="IQCD"/>
    <property type="match status" value="1"/>
</dbReference>
<evidence type="ECO:0000256" key="2">
    <source>
        <dbReference type="ARBA" id="ARBA00022771"/>
    </source>
</evidence>
<keyword evidence="3" id="KW-0862">Zinc</keyword>
<dbReference type="InterPro" id="IPR001841">
    <property type="entry name" value="Znf_RING"/>
</dbReference>
<name>A0ABR2HJ06_9EUKA</name>
<dbReference type="SMART" id="SM00184">
    <property type="entry name" value="RING"/>
    <property type="match status" value="2"/>
</dbReference>
<dbReference type="InterPro" id="IPR000048">
    <property type="entry name" value="IQ_motif_EF-hand-BS"/>
</dbReference>
<feature type="domain" description="RING-type" evidence="6">
    <location>
        <begin position="155"/>
        <end position="199"/>
    </location>
</feature>
<evidence type="ECO:0000256" key="4">
    <source>
        <dbReference type="PROSITE-ProRule" id="PRU00175"/>
    </source>
</evidence>
<keyword evidence="2 4" id="KW-0863">Zinc-finger</keyword>
<dbReference type="SUPFAM" id="SSF57850">
    <property type="entry name" value="RING/U-box"/>
    <property type="match status" value="2"/>
</dbReference>
<proteinExistence type="predicted"/>
<dbReference type="PROSITE" id="PS50089">
    <property type="entry name" value="ZF_RING_2"/>
    <property type="match status" value="2"/>
</dbReference>
<dbReference type="InterPro" id="IPR042862">
    <property type="entry name" value="RNF32"/>
</dbReference>
<dbReference type="Pfam" id="PF13445">
    <property type="entry name" value="zf-RING_UBOX"/>
    <property type="match status" value="1"/>
</dbReference>
<reference evidence="7 8" key="1">
    <citation type="submission" date="2024-04" db="EMBL/GenBank/DDBJ databases">
        <title>Tritrichomonas musculus Genome.</title>
        <authorList>
            <person name="Alves-Ferreira E."/>
            <person name="Grigg M."/>
            <person name="Lorenzi H."/>
            <person name="Galac M."/>
        </authorList>
    </citation>
    <scope>NUCLEOTIDE SEQUENCE [LARGE SCALE GENOMIC DNA]</scope>
    <source>
        <strain evidence="7 8">EAF2021</strain>
    </source>
</reference>
<dbReference type="EMBL" id="JAPFFF010000027">
    <property type="protein sequence ID" value="KAK8848210.1"/>
    <property type="molecule type" value="Genomic_DNA"/>
</dbReference>
<keyword evidence="8" id="KW-1185">Reference proteome</keyword>
<keyword evidence="1" id="KW-0479">Metal-binding</keyword>
<dbReference type="PANTHER" id="PTHR14991:SF0">
    <property type="entry name" value="RING FINGER PROTEIN 32"/>
    <property type="match status" value="1"/>
</dbReference>
<sequence>MNKRNFKNKIPILRAQNITCPPIHQPLQAKKLAPLSSKPSQNQIAIKTNPPSPKSKLSNLPQFAVPQYSKYKNVRFCDLYGNYIESIKCNDLNQHQTHQHQEDFLQIDQQRSKMPHICHTHLAQVKTVQKNYRPASHLIKLENKCKNNVNYCEKCPICNDRFGTENIVVLSCGHTIHATCLMSFRRFSRQRVHKCPVCHQTYEFVTLKAEMEHYNRAALLIQSVFRGYIFRRRHMMNYVSPGSLIHRRWVFQRAEKASTRLASAIEDQSDAVDAILASIDKELDWARNVMSSVEIKEKKIDWETIKLKVLRRWKDSKSGIECPICLREIKKNECSITSCCHSFHTCCITSWMSYCKKAQNPVTCPVCRSVFQCCELCQPSMPKIENKNIFF</sequence>
<dbReference type="Gene3D" id="3.30.40.10">
    <property type="entry name" value="Zinc/RING finger domain, C3HC4 (zinc finger)"/>
    <property type="match status" value="2"/>
</dbReference>
<accession>A0ABR2HJ06</accession>
<comment type="caution">
    <text evidence="7">The sequence shown here is derived from an EMBL/GenBank/DDBJ whole genome shotgun (WGS) entry which is preliminary data.</text>
</comment>
<organism evidence="7 8">
    <name type="scientific">Tritrichomonas musculus</name>
    <dbReference type="NCBI Taxonomy" id="1915356"/>
    <lineage>
        <taxon>Eukaryota</taxon>
        <taxon>Metamonada</taxon>
        <taxon>Parabasalia</taxon>
        <taxon>Tritrichomonadida</taxon>
        <taxon>Tritrichomonadidae</taxon>
        <taxon>Tritrichomonas</taxon>
    </lineage>
</organism>
<dbReference type="Pfam" id="PF00612">
    <property type="entry name" value="IQ"/>
    <property type="match status" value="1"/>
</dbReference>
<feature type="region of interest" description="Disordered" evidence="5">
    <location>
        <begin position="34"/>
        <end position="59"/>
    </location>
</feature>
<dbReference type="Pfam" id="PF13639">
    <property type="entry name" value="zf-RING_2"/>
    <property type="match status" value="1"/>
</dbReference>
<evidence type="ECO:0000313" key="7">
    <source>
        <dbReference type="EMBL" id="KAK8848210.1"/>
    </source>
</evidence>
<evidence type="ECO:0000256" key="3">
    <source>
        <dbReference type="ARBA" id="ARBA00022833"/>
    </source>
</evidence>
<protein>
    <recommendedName>
        <fullName evidence="6">RING-type domain-containing protein</fullName>
    </recommendedName>
</protein>
<dbReference type="InterPro" id="IPR013083">
    <property type="entry name" value="Znf_RING/FYVE/PHD"/>
</dbReference>
<dbReference type="PROSITE" id="PS50096">
    <property type="entry name" value="IQ"/>
    <property type="match status" value="1"/>
</dbReference>
<evidence type="ECO:0000256" key="5">
    <source>
        <dbReference type="SAM" id="MobiDB-lite"/>
    </source>
</evidence>
<evidence type="ECO:0000313" key="8">
    <source>
        <dbReference type="Proteomes" id="UP001470230"/>
    </source>
</evidence>